<organism evidence="3 4">
    <name type="scientific">Sorangium cellulosum</name>
    <name type="common">Polyangium cellulosum</name>
    <dbReference type="NCBI Taxonomy" id="56"/>
    <lineage>
        <taxon>Bacteria</taxon>
        <taxon>Pseudomonadati</taxon>
        <taxon>Myxococcota</taxon>
        <taxon>Polyangia</taxon>
        <taxon>Polyangiales</taxon>
        <taxon>Polyangiaceae</taxon>
        <taxon>Sorangium</taxon>
    </lineage>
</organism>
<dbReference type="Gene3D" id="3.40.710.10">
    <property type="entry name" value="DD-peptidase/beta-lactamase superfamily"/>
    <property type="match status" value="1"/>
</dbReference>
<accession>A0A150U1V3</accession>
<feature type="chain" id="PRO_5007570351" description="Beta-lactamase-related domain-containing protein" evidence="1">
    <location>
        <begin position="34"/>
        <end position="409"/>
    </location>
</feature>
<dbReference type="EMBL" id="JEME01000175">
    <property type="protein sequence ID" value="KYG10945.1"/>
    <property type="molecule type" value="Genomic_DNA"/>
</dbReference>
<name>A0A150U1V3_SORCE</name>
<dbReference type="InterPro" id="IPR050491">
    <property type="entry name" value="AmpC-like"/>
</dbReference>
<evidence type="ECO:0000313" key="3">
    <source>
        <dbReference type="EMBL" id="KYG10945.1"/>
    </source>
</evidence>
<dbReference type="PANTHER" id="PTHR46825">
    <property type="entry name" value="D-ALANYL-D-ALANINE-CARBOXYPEPTIDASE/ENDOPEPTIDASE AMPH"/>
    <property type="match status" value="1"/>
</dbReference>
<dbReference type="PANTHER" id="PTHR46825:SF7">
    <property type="entry name" value="D-ALANYL-D-ALANINE CARBOXYPEPTIDASE"/>
    <property type="match status" value="1"/>
</dbReference>
<evidence type="ECO:0000259" key="2">
    <source>
        <dbReference type="Pfam" id="PF00144"/>
    </source>
</evidence>
<dbReference type="SUPFAM" id="SSF56601">
    <property type="entry name" value="beta-lactamase/transpeptidase-like"/>
    <property type="match status" value="1"/>
</dbReference>
<comment type="caution">
    <text evidence="3">The sequence shown here is derived from an EMBL/GenBank/DDBJ whole genome shotgun (WGS) entry which is preliminary data.</text>
</comment>
<dbReference type="AlphaFoldDB" id="A0A150U1V3"/>
<evidence type="ECO:0000313" key="4">
    <source>
        <dbReference type="Proteomes" id="UP000075502"/>
    </source>
</evidence>
<gene>
    <name evidence="3" type="ORF">BE21_01125</name>
</gene>
<dbReference type="Pfam" id="PF00144">
    <property type="entry name" value="Beta-lactamase"/>
    <property type="match status" value="1"/>
</dbReference>
<dbReference type="InterPro" id="IPR012338">
    <property type="entry name" value="Beta-lactam/transpept-like"/>
</dbReference>
<dbReference type="Proteomes" id="UP000075502">
    <property type="component" value="Unassembled WGS sequence"/>
</dbReference>
<protein>
    <recommendedName>
        <fullName evidence="2">Beta-lactamase-related domain-containing protein</fullName>
    </recommendedName>
</protein>
<evidence type="ECO:0000256" key="1">
    <source>
        <dbReference type="SAM" id="SignalP"/>
    </source>
</evidence>
<feature type="signal peptide" evidence="1">
    <location>
        <begin position="1"/>
        <end position="33"/>
    </location>
</feature>
<sequence length="409" mass="41804">MEIGSMSRVLRRTAWFACAGVVLLAGCGGSSPASLPAEANANGEGGGSGGFESGDAGTAGAGGAGGGASVDCDALSAELQAALDAAVADQRLPGAAAAVSLGACSWRGASGVADAEAEIPLRPGDLFRVGSITKTFMATLALMLRAEGRLSLDDAVSEHVEGVPGGDRISVRQILNHTSGLYDFTQSDAFWSAVLSDPERAWAPRELVEIAASQPPYFEPGEGFAYSNTNYIIAGLILEAASGEPVGELLRARILEPAGLEHTYLDGAEAALPGLVHGYGVDRGKLVDTTSAADPSAAGTAGALVSTTDDLTRFYRKVLGGELLGPAELAEMTTWVDARLGEVTGYGLGLSRRESRLGAQVGHDGGIWGFTSSSYYAIDSDASITVLVNLEVGDAGRIVDDLSDVLILP</sequence>
<dbReference type="InterPro" id="IPR001466">
    <property type="entry name" value="Beta-lactam-related"/>
</dbReference>
<keyword evidence="1" id="KW-0732">Signal</keyword>
<feature type="domain" description="Beta-lactamase-related" evidence="2">
    <location>
        <begin position="80"/>
        <end position="401"/>
    </location>
</feature>
<proteinExistence type="predicted"/>
<reference evidence="3 4" key="1">
    <citation type="submission" date="2014-02" db="EMBL/GenBank/DDBJ databases">
        <title>The small core and large imbalanced accessory genome model reveals a collaborative survival strategy of Sorangium cellulosum strains in nature.</title>
        <authorList>
            <person name="Han K."/>
            <person name="Peng R."/>
            <person name="Blom J."/>
            <person name="Li Y.-Z."/>
        </authorList>
    </citation>
    <scope>NUCLEOTIDE SEQUENCE [LARGE SCALE GENOMIC DNA]</scope>
    <source>
        <strain evidence="3 4">So0007-03</strain>
    </source>
</reference>